<feature type="chain" id="PRO_5028125805" description="PEP-CTERM protein-sorting domain-containing protein" evidence="1">
    <location>
        <begin position="27"/>
        <end position="217"/>
    </location>
</feature>
<dbReference type="Gene3D" id="2.60.120.260">
    <property type="entry name" value="Galactose-binding domain-like"/>
    <property type="match status" value="1"/>
</dbReference>
<keyword evidence="1" id="KW-0732">Signal</keyword>
<gene>
    <name evidence="4" type="ORF">GEOBRER4_n2468</name>
</gene>
<proteinExistence type="predicted"/>
<protein>
    <recommendedName>
        <fullName evidence="6">PEP-CTERM protein-sorting domain-containing protein</fullName>
    </recommendedName>
</protein>
<evidence type="ECO:0008006" key="6">
    <source>
        <dbReference type="Google" id="ProtNLM"/>
    </source>
</evidence>
<dbReference type="NCBIfam" id="TIGR04362">
    <property type="entry name" value="choice_anch_C"/>
    <property type="match status" value="1"/>
</dbReference>
<dbReference type="InterPro" id="IPR008979">
    <property type="entry name" value="Galactose-bd-like_sf"/>
</dbReference>
<sequence>MKTLRKAVKSAAVSFVLLASVGTAHANLITNGSFEDGLYPGTTPYVTVGPGSSIIDGWTVVDGSIDWINTYWQASDGTKSIDLAGNYQHGLIVGTAFDTVVGQTYRVQFDMAGNPDRPYNKSLVSISTGDIFTTHDFTFEQAGNTRQNMGWVTQWFDFVATSDSAELFFGDITNELNPNEAWGAALDNVRVDPVPEPSTVLLLGAGLAAICFRRRKA</sequence>
<organism evidence="4 5">
    <name type="scientific">Citrifermentans bremense</name>
    <dbReference type="NCBI Taxonomy" id="60035"/>
    <lineage>
        <taxon>Bacteria</taxon>
        <taxon>Pseudomonadati</taxon>
        <taxon>Thermodesulfobacteriota</taxon>
        <taxon>Desulfuromonadia</taxon>
        <taxon>Geobacterales</taxon>
        <taxon>Geobacteraceae</taxon>
        <taxon>Citrifermentans</taxon>
    </lineage>
</organism>
<evidence type="ECO:0000256" key="1">
    <source>
        <dbReference type="SAM" id="SignalP"/>
    </source>
</evidence>
<accession>A0A6S6M7Z6</accession>
<dbReference type="Pfam" id="PF04862">
    <property type="entry name" value="DUF642"/>
    <property type="match status" value="1"/>
</dbReference>
<dbReference type="Pfam" id="PF07589">
    <property type="entry name" value="PEP-CTERM"/>
    <property type="match status" value="1"/>
</dbReference>
<dbReference type="NCBIfam" id="TIGR02595">
    <property type="entry name" value="PEP_CTERM"/>
    <property type="match status" value="1"/>
</dbReference>
<dbReference type="InterPro" id="IPR027576">
    <property type="entry name" value="Choice_anch_C_dom"/>
</dbReference>
<dbReference type="InterPro" id="IPR013424">
    <property type="entry name" value="Ice-binding_C"/>
</dbReference>
<feature type="domain" description="Ice-binding protein C-terminal" evidence="3">
    <location>
        <begin position="193"/>
        <end position="215"/>
    </location>
</feature>
<dbReference type="AlphaFoldDB" id="A0A6S6M7Z6"/>
<dbReference type="EMBL" id="AP023213">
    <property type="protein sequence ID" value="BCG47631.1"/>
    <property type="molecule type" value="Genomic_DNA"/>
</dbReference>
<dbReference type="InterPro" id="IPR006946">
    <property type="entry name" value="DGR2-like_dom"/>
</dbReference>
<evidence type="ECO:0000313" key="5">
    <source>
        <dbReference type="Proteomes" id="UP000515472"/>
    </source>
</evidence>
<dbReference type="KEGG" id="gbn:GEOBRER4_23810"/>
<dbReference type="SUPFAM" id="SSF49785">
    <property type="entry name" value="Galactose-binding domain-like"/>
    <property type="match status" value="1"/>
</dbReference>
<evidence type="ECO:0000313" key="4">
    <source>
        <dbReference type="EMBL" id="BCG47631.1"/>
    </source>
</evidence>
<feature type="domain" description="DUF642" evidence="2">
    <location>
        <begin position="27"/>
        <end position="191"/>
    </location>
</feature>
<name>A0A6S6M7Z6_9BACT</name>
<keyword evidence="5" id="KW-1185">Reference proteome</keyword>
<dbReference type="Proteomes" id="UP000515472">
    <property type="component" value="Chromosome"/>
</dbReference>
<evidence type="ECO:0000259" key="3">
    <source>
        <dbReference type="Pfam" id="PF07589"/>
    </source>
</evidence>
<feature type="signal peptide" evidence="1">
    <location>
        <begin position="1"/>
        <end position="26"/>
    </location>
</feature>
<evidence type="ECO:0000259" key="2">
    <source>
        <dbReference type="Pfam" id="PF04862"/>
    </source>
</evidence>
<dbReference type="RefSeq" id="WP_185242496.1">
    <property type="nucleotide sequence ID" value="NZ_AP023213.1"/>
</dbReference>
<reference evidence="4 5" key="1">
    <citation type="submission" date="2020-06" db="EMBL/GenBank/DDBJ databases">
        <title>Interaction of electrochemicaly active bacteria, Geobacter bremensis R4 on different carbon anode.</title>
        <authorList>
            <person name="Meng L."/>
            <person name="Yoshida N."/>
        </authorList>
    </citation>
    <scope>NUCLEOTIDE SEQUENCE [LARGE SCALE GENOMIC DNA]</scope>
    <source>
        <strain evidence="4 5">R4</strain>
    </source>
</reference>